<comment type="caution">
    <text evidence="2">The sequence shown here is derived from an EMBL/GenBank/DDBJ whole genome shotgun (WGS) entry which is preliminary data.</text>
</comment>
<keyword evidence="3" id="KW-1185">Reference proteome</keyword>
<name>A0ABN9PIN1_9DINO</name>
<sequence>MLTPSGMYEMRCELGLRREGRGAQAESRVRRLEYQSAAQLFLPKTHKIVETGTSAYQRYLQTMKEEGKDHKRGSPELQTFSAVLPDLDHFLNEGSCPPELKKFIGLGQRLKSMMEHWSEIEASEWIRDFSFSPHIRQLDSSAHDIGQGRRPRRKERAAGGGVEQTAAVGMGRDTDRRIVRFVPPENPS</sequence>
<reference evidence="2" key="1">
    <citation type="submission" date="2023-10" db="EMBL/GenBank/DDBJ databases">
        <authorList>
            <person name="Chen Y."/>
            <person name="Shah S."/>
            <person name="Dougan E. K."/>
            <person name="Thang M."/>
            <person name="Chan C."/>
        </authorList>
    </citation>
    <scope>NUCLEOTIDE SEQUENCE [LARGE SCALE GENOMIC DNA]</scope>
</reference>
<evidence type="ECO:0000256" key="1">
    <source>
        <dbReference type="SAM" id="MobiDB-lite"/>
    </source>
</evidence>
<evidence type="ECO:0000313" key="3">
    <source>
        <dbReference type="Proteomes" id="UP001189429"/>
    </source>
</evidence>
<evidence type="ECO:0000313" key="2">
    <source>
        <dbReference type="EMBL" id="CAK0792426.1"/>
    </source>
</evidence>
<gene>
    <name evidence="2" type="ORF">PCOR1329_LOCUS3008</name>
</gene>
<dbReference type="EMBL" id="CAUYUJ010000767">
    <property type="protein sequence ID" value="CAK0792426.1"/>
    <property type="molecule type" value="Genomic_DNA"/>
</dbReference>
<feature type="region of interest" description="Disordered" evidence="1">
    <location>
        <begin position="139"/>
        <end position="188"/>
    </location>
</feature>
<dbReference type="Proteomes" id="UP001189429">
    <property type="component" value="Unassembled WGS sequence"/>
</dbReference>
<protein>
    <submittedName>
        <fullName evidence="2">Uncharacterized protein</fullName>
    </submittedName>
</protein>
<proteinExistence type="predicted"/>
<organism evidence="2 3">
    <name type="scientific">Prorocentrum cordatum</name>
    <dbReference type="NCBI Taxonomy" id="2364126"/>
    <lineage>
        <taxon>Eukaryota</taxon>
        <taxon>Sar</taxon>
        <taxon>Alveolata</taxon>
        <taxon>Dinophyceae</taxon>
        <taxon>Prorocentrales</taxon>
        <taxon>Prorocentraceae</taxon>
        <taxon>Prorocentrum</taxon>
    </lineage>
</organism>
<accession>A0ABN9PIN1</accession>